<dbReference type="EMBL" id="VSSQ01113446">
    <property type="protein sequence ID" value="MPN49834.1"/>
    <property type="molecule type" value="Genomic_DNA"/>
</dbReference>
<comment type="caution">
    <text evidence="1">The sequence shown here is derived from an EMBL/GenBank/DDBJ whole genome shotgun (WGS) entry which is preliminary data.</text>
</comment>
<name>A0A645INC5_9ZZZZ</name>
<gene>
    <name evidence="1" type="ORF">SDC9_197457</name>
</gene>
<organism evidence="1">
    <name type="scientific">bioreactor metagenome</name>
    <dbReference type="NCBI Taxonomy" id="1076179"/>
    <lineage>
        <taxon>unclassified sequences</taxon>
        <taxon>metagenomes</taxon>
        <taxon>ecological metagenomes</taxon>
    </lineage>
</organism>
<proteinExistence type="predicted"/>
<protein>
    <submittedName>
        <fullName evidence="1">Uncharacterized protein</fullName>
    </submittedName>
</protein>
<evidence type="ECO:0000313" key="1">
    <source>
        <dbReference type="EMBL" id="MPN49834.1"/>
    </source>
</evidence>
<reference evidence="1" key="1">
    <citation type="submission" date="2019-08" db="EMBL/GenBank/DDBJ databases">
        <authorList>
            <person name="Kucharzyk K."/>
            <person name="Murdoch R.W."/>
            <person name="Higgins S."/>
            <person name="Loffler F."/>
        </authorList>
    </citation>
    <scope>NUCLEOTIDE SEQUENCE</scope>
</reference>
<dbReference type="AlphaFoldDB" id="A0A645INC5"/>
<accession>A0A645INC5</accession>
<sequence length="73" mass="7928">MEKEDADMVFINPKKMAAAKTLHGFHCPKINTANARKPYPATDALKLVDVGITKTNPPIPANAPEIITPAYLI</sequence>